<feature type="transmembrane region" description="Helical" evidence="1">
    <location>
        <begin position="252"/>
        <end position="271"/>
    </location>
</feature>
<evidence type="ECO:0000256" key="1">
    <source>
        <dbReference type="SAM" id="Phobius"/>
    </source>
</evidence>
<keyword evidence="1" id="KW-0472">Membrane</keyword>
<name>A0AAE0BK88_9CHLO</name>
<dbReference type="Proteomes" id="UP001190700">
    <property type="component" value="Unassembled WGS sequence"/>
</dbReference>
<keyword evidence="3" id="KW-1185">Reference proteome</keyword>
<evidence type="ECO:0000313" key="2">
    <source>
        <dbReference type="EMBL" id="KAK3237525.1"/>
    </source>
</evidence>
<comment type="caution">
    <text evidence="2">The sequence shown here is derived from an EMBL/GenBank/DDBJ whole genome shotgun (WGS) entry which is preliminary data.</text>
</comment>
<dbReference type="AlphaFoldDB" id="A0AAE0BK88"/>
<feature type="transmembrane region" description="Helical" evidence="1">
    <location>
        <begin position="195"/>
        <end position="220"/>
    </location>
</feature>
<accession>A0AAE0BK88</accession>
<keyword evidence="1" id="KW-1133">Transmembrane helix</keyword>
<protein>
    <recommendedName>
        <fullName evidence="4">TLC domain-containing protein</fullName>
    </recommendedName>
</protein>
<gene>
    <name evidence="2" type="ORF">CYMTET_52409</name>
</gene>
<keyword evidence="1" id="KW-0812">Transmembrane</keyword>
<sequence>MTLTSLVVWSAIYCLVKGAGRLRFGQASWDLVCLFHNGLSVLGGVISIYNWPFSEADTCTNIASPTAFVIYLQAIHCVTDCVFYARSLLDEPVFIAHHLVLFIASLILPQCPACYHTVLAFTIAELGSGAIAIDSEWRKLGLHSRGAKRLIFFGGSRIVNLYFLYKILRETPFTQYYTLSSRGSNLEIDEELFTINVPVCLLASLVGSGLMLLINGITWFRMLGAYARRHKGNLLPRVPDSKKTAFKAMVDLQLFVSFGVCFCVHVVPHLLPGWSTQDPSQLWFTWVLVASVGIFLLEPSITAMTEELYREDVPGTPSKRGRKLKRSKSS</sequence>
<proteinExistence type="predicted"/>
<feature type="transmembrane region" description="Helical" evidence="1">
    <location>
        <begin position="283"/>
        <end position="301"/>
    </location>
</feature>
<evidence type="ECO:0008006" key="4">
    <source>
        <dbReference type="Google" id="ProtNLM"/>
    </source>
</evidence>
<dbReference type="EMBL" id="LGRX02034550">
    <property type="protein sequence ID" value="KAK3237525.1"/>
    <property type="molecule type" value="Genomic_DNA"/>
</dbReference>
<organism evidence="2 3">
    <name type="scientific">Cymbomonas tetramitiformis</name>
    <dbReference type="NCBI Taxonomy" id="36881"/>
    <lineage>
        <taxon>Eukaryota</taxon>
        <taxon>Viridiplantae</taxon>
        <taxon>Chlorophyta</taxon>
        <taxon>Pyramimonadophyceae</taxon>
        <taxon>Pyramimonadales</taxon>
        <taxon>Pyramimonadaceae</taxon>
        <taxon>Cymbomonas</taxon>
    </lineage>
</organism>
<evidence type="ECO:0000313" key="3">
    <source>
        <dbReference type="Proteomes" id="UP001190700"/>
    </source>
</evidence>
<reference evidence="2 3" key="1">
    <citation type="journal article" date="2015" name="Genome Biol. Evol.">
        <title>Comparative Genomics of a Bacterivorous Green Alga Reveals Evolutionary Causalities and Consequences of Phago-Mixotrophic Mode of Nutrition.</title>
        <authorList>
            <person name="Burns J.A."/>
            <person name="Paasch A."/>
            <person name="Narechania A."/>
            <person name="Kim E."/>
        </authorList>
    </citation>
    <scope>NUCLEOTIDE SEQUENCE [LARGE SCALE GENOMIC DNA]</scope>
    <source>
        <strain evidence="2 3">PLY_AMNH</strain>
    </source>
</reference>